<feature type="compositionally biased region" description="Basic and acidic residues" evidence="1">
    <location>
        <begin position="55"/>
        <end position="91"/>
    </location>
</feature>
<dbReference type="AlphaFoldDB" id="A0A7S1IJ41"/>
<evidence type="ECO:0000313" key="2">
    <source>
        <dbReference type="EMBL" id="CAD9013589.1"/>
    </source>
</evidence>
<feature type="compositionally biased region" description="Basic and acidic residues" evidence="1">
    <location>
        <begin position="124"/>
        <end position="150"/>
    </location>
</feature>
<feature type="region of interest" description="Disordered" evidence="1">
    <location>
        <begin position="284"/>
        <end position="338"/>
    </location>
</feature>
<dbReference type="EMBL" id="HBGA01066271">
    <property type="protein sequence ID" value="CAD9013589.1"/>
    <property type="molecule type" value="Transcribed_RNA"/>
</dbReference>
<organism evidence="2">
    <name type="scientific">Eutreptiella gymnastica</name>
    <dbReference type="NCBI Taxonomy" id="73025"/>
    <lineage>
        <taxon>Eukaryota</taxon>
        <taxon>Discoba</taxon>
        <taxon>Euglenozoa</taxon>
        <taxon>Euglenida</taxon>
        <taxon>Spirocuta</taxon>
        <taxon>Euglenophyceae</taxon>
        <taxon>Eutreptiales</taxon>
        <taxon>Eutreptiaceae</taxon>
        <taxon>Eutreptiella</taxon>
    </lineage>
</organism>
<sequence length="368" mass="40773">MQRDAPERGGGLYRHAPDPPKREQDEEDVVVRRKTKKRSVVREEGEEADKFTFTAEKKEKKKVGDIDNSKEKEKKSKRKEGASKERHDRDKKAAKKKKVTEDTLCLSHVDPVIVSDGDTSTEVPSKRPRVDKEEQHTRNGEDRPEDDRPSNRCQAATPVAVDVDRLATPPDPSPPDAIWDDFDHPCRESFRQVIREAQNHCADEAQGSLLEEKQMQKMLRQRCTAVIEHSDKQSVKGVLRGKVMKTLEMDLKICGVSKDQRDDMLDIWNKNVEKRLGRIIQANQASEKPPAPVAAPVQKSAPAPASGAALVPGSSPAHKGSPPAATNNPPATIAVIPESTPSRLPLALALAETDMHSMRPWNFPGGSG</sequence>
<protein>
    <submittedName>
        <fullName evidence="2">Uncharacterized protein</fullName>
    </submittedName>
</protein>
<name>A0A7S1IJ41_9EUGL</name>
<feature type="compositionally biased region" description="Low complexity" evidence="1">
    <location>
        <begin position="294"/>
        <end position="306"/>
    </location>
</feature>
<evidence type="ECO:0000256" key="1">
    <source>
        <dbReference type="SAM" id="MobiDB-lite"/>
    </source>
</evidence>
<proteinExistence type="predicted"/>
<reference evidence="2" key="1">
    <citation type="submission" date="2021-01" db="EMBL/GenBank/DDBJ databases">
        <authorList>
            <person name="Corre E."/>
            <person name="Pelletier E."/>
            <person name="Niang G."/>
            <person name="Scheremetjew M."/>
            <person name="Finn R."/>
            <person name="Kale V."/>
            <person name="Holt S."/>
            <person name="Cochrane G."/>
            <person name="Meng A."/>
            <person name="Brown T."/>
            <person name="Cohen L."/>
        </authorList>
    </citation>
    <scope>NUCLEOTIDE SEQUENCE</scope>
    <source>
        <strain evidence="2">NIES-381</strain>
    </source>
</reference>
<accession>A0A7S1IJ41</accession>
<feature type="region of interest" description="Disordered" evidence="1">
    <location>
        <begin position="1"/>
        <end position="179"/>
    </location>
</feature>
<gene>
    <name evidence="2" type="ORF">EGYM00392_LOCUS24692</name>
</gene>
<feature type="compositionally biased region" description="Basic and acidic residues" evidence="1">
    <location>
        <begin position="15"/>
        <end position="24"/>
    </location>
</feature>
<feature type="compositionally biased region" description="Low complexity" evidence="1">
    <location>
        <begin position="322"/>
        <end position="334"/>
    </location>
</feature>